<name>A0ABV2SNL6_9GAMM</name>
<dbReference type="NCBIfam" id="TIGR02646">
    <property type="entry name" value="retron system putative HNH endonuclease"/>
    <property type="match status" value="1"/>
</dbReference>
<evidence type="ECO:0000313" key="1">
    <source>
        <dbReference type="EMBL" id="MET4758488.1"/>
    </source>
</evidence>
<dbReference type="EMBL" id="JBEWTB010000002">
    <property type="protein sequence ID" value="MET4758488.1"/>
    <property type="molecule type" value="Genomic_DNA"/>
</dbReference>
<protein>
    <submittedName>
        <fullName evidence="1">Uncharacterized protein (TIGR02646 family)</fullName>
    </submittedName>
</protein>
<organism evidence="1 2">
    <name type="scientific">Endozoicomonas lisbonensis</name>
    <dbReference type="NCBI Taxonomy" id="3120522"/>
    <lineage>
        <taxon>Bacteria</taxon>
        <taxon>Pseudomonadati</taxon>
        <taxon>Pseudomonadota</taxon>
        <taxon>Gammaproteobacteria</taxon>
        <taxon>Oceanospirillales</taxon>
        <taxon>Endozoicomonadaceae</taxon>
        <taxon>Endozoicomonas</taxon>
    </lineage>
</organism>
<gene>
    <name evidence="1" type="ORF">V5J35_003680</name>
</gene>
<dbReference type="RefSeq" id="WP_354008569.1">
    <property type="nucleotide sequence ID" value="NZ_JBEWTA010000001.1"/>
</dbReference>
<dbReference type="InterPro" id="IPR013467">
    <property type="entry name" value="HNH78-like"/>
</dbReference>
<sequence length="206" mass="23239">MRKIVKGQEPKIFTSWKRTNKGKNYRDLSHDVRAAINEANIKEQKGICAYCCDQIDASNSMNEHVEARKLNPARQLDFNNMVASCTRPGQCDNAHGSQSLPLTPLMDECETEIRFYLSGRVKGLTERAEQSIKVLALDNRALKEKRRFQLEALLYEGGSNPDEIKLLDSELVEILVEDLQEPASNQLQPFSPVLVNVLKHNALSSV</sequence>
<reference evidence="1 2" key="1">
    <citation type="submission" date="2024-06" db="EMBL/GenBank/DDBJ databases">
        <title>Genomic Encyclopedia of Type Strains, Phase V (KMG-V): Genome sequencing to study the core and pangenomes of soil and plant-associated prokaryotes.</title>
        <authorList>
            <person name="Whitman W."/>
        </authorList>
    </citation>
    <scope>NUCLEOTIDE SEQUENCE [LARGE SCALE GENOMIC DNA]</scope>
    <source>
        <strain evidence="1 2">NE40</strain>
    </source>
</reference>
<dbReference type="Proteomes" id="UP001549366">
    <property type="component" value="Unassembled WGS sequence"/>
</dbReference>
<keyword evidence="2" id="KW-1185">Reference proteome</keyword>
<proteinExistence type="predicted"/>
<evidence type="ECO:0000313" key="2">
    <source>
        <dbReference type="Proteomes" id="UP001549366"/>
    </source>
</evidence>
<accession>A0ABV2SNL6</accession>
<comment type="caution">
    <text evidence="1">The sequence shown here is derived from an EMBL/GenBank/DDBJ whole genome shotgun (WGS) entry which is preliminary data.</text>
</comment>